<reference evidence="1 2" key="1">
    <citation type="submission" date="2018-06" db="EMBL/GenBank/DDBJ databases">
        <authorList>
            <consortium name="Pathogen Informatics"/>
            <person name="Doyle S."/>
        </authorList>
    </citation>
    <scope>NUCLEOTIDE SEQUENCE [LARGE SCALE GENOMIC DNA]</scope>
    <source>
        <strain evidence="1 2">NCTC8256</strain>
    </source>
</reference>
<evidence type="ECO:0000313" key="1">
    <source>
        <dbReference type="EMBL" id="SUH11809.1"/>
    </source>
</evidence>
<name>A0A379VYT6_SALET</name>
<dbReference type="Proteomes" id="UP000254346">
    <property type="component" value="Unassembled WGS sequence"/>
</dbReference>
<organism evidence="1 2">
    <name type="scientific">Salmonella enterica I</name>
    <dbReference type="NCBI Taxonomy" id="59201"/>
    <lineage>
        <taxon>Bacteria</taxon>
        <taxon>Pseudomonadati</taxon>
        <taxon>Pseudomonadota</taxon>
        <taxon>Gammaproteobacteria</taxon>
        <taxon>Enterobacterales</taxon>
        <taxon>Enterobacteriaceae</taxon>
        <taxon>Salmonella</taxon>
    </lineage>
</organism>
<dbReference type="AlphaFoldDB" id="A0A379VYT6"/>
<protein>
    <submittedName>
        <fullName evidence="1">Uncharacterized protein</fullName>
    </submittedName>
</protein>
<evidence type="ECO:0000313" key="2">
    <source>
        <dbReference type="Proteomes" id="UP000254346"/>
    </source>
</evidence>
<proteinExistence type="predicted"/>
<sequence length="36" mass="4222">MPRRILVSTVGKMPKIYALLFEIRAFFVSYSAKCER</sequence>
<gene>
    <name evidence="1" type="ORF">NCTC8256_05875</name>
</gene>
<accession>A0A379VYT6</accession>
<dbReference type="EMBL" id="UGXR01000001">
    <property type="protein sequence ID" value="SUH11809.1"/>
    <property type="molecule type" value="Genomic_DNA"/>
</dbReference>